<gene>
    <name evidence="1" type="ORF">ACFFPI_13795</name>
</gene>
<dbReference type="RefSeq" id="WP_155854336.1">
    <property type="nucleotide sequence ID" value="NZ_BAABED010000001.1"/>
</dbReference>
<comment type="caution">
    <text evidence="1">The sequence shown here is derived from an EMBL/GenBank/DDBJ whole genome shotgun (WGS) entry which is preliminary data.</text>
</comment>
<dbReference type="Proteomes" id="UP001589536">
    <property type="component" value="Unassembled WGS sequence"/>
</dbReference>
<evidence type="ECO:0000313" key="2">
    <source>
        <dbReference type="Proteomes" id="UP001589536"/>
    </source>
</evidence>
<sequence>MAKLIRCECGFVVRGDTDEEVIGAIRGHIASDHPALLRAVSREDLLGWIQVE</sequence>
<protein>
    <submittedName>
        <fullName evidence="1">DUF1059 domain-containing protein</fullName>
    </submittedName>
</protein>
<name>A0ABV5USM8_9MICC</name>
<keyword evidence="2" id="KW-1185">Reference proteome</keyword>
<accession>A0ABV5USM8</accession>
<organism evidence="1 2">
    <name type="scientific">Arthrobacter methylotrophus</name>
    <dbReference type="NCBI Taxonomy" id="121291"/>
    <lineage>
        <taxon>Bacteria</taxon>
        <taxon>Bacillati</taxon>
        <taxon>Actinomycetota</taxon>
        <taxon>Actinomycetes</taxon>
        <taxon>Micrococcales</taxon>
        <taxon>Micrococcaceae</taxon>
        <taxon>Arthrobacter</taxon>
    </lineage>
</organism>
<proteinExistence type="predicted"/>
<dbReference type="Pfam" id="PF06348">
    <property type="entry name" value="DUF1059"/>
    <property type="match status" value="1"/>
</dbReference>
<dbReference type="InterPro" id="IPR009409">
    <property type="entry name" value="DUF1059"/>
</dbReference>
<evidence type="ECO:0000313" key="1">
    <source>
        <dbReference type="EMBL" id="MFB9715189.1"/>
    </source>
</evidence>
<dbReference type="EMBL" id="JBHMBH010000028">
    <property type="protein sequence ID" value="MFB9715189.1"/>
    <property type="molecule type" value="Genomic_DNA"/>
</dbReference>
<reference evidence="1 2" key="1">
    <citation type="submission" date="2024-09" db="EMBL/GenBank/DDBJ databases">
        <authorList>
            <person name="Sun Q."/>
            <person name="Mori K."/>
        </authorList>
    </citation>
    <scope>NUCLEOTIDE SEQUENCE [LARGE SCALE GENOMIC DNA]</scope>
    <source>
        <strain evidence="1 2">JCM 13519</strain>
    </source>
</reference>